<protein>
    <submittedName>
        <fullName evidence="1">Uncharacterized protein</fullName>
    </submittedName>
</protein>
<evidence type="ECO:0000313" key="1">
    <source>
        <dbReference type="EMBL" id="KAL3269175.1"/>
    </source>
</evidence>
<keyword evidence="2" id="KW-1185">Reference proteome</keyword>
<dbReference type="EMBL" id="JABFTP020000021">
    <property type="protein sequence ID" value="KAL3269175.1"/>
    <property type="molecule type" value="Genomic_DNA"/>
</dbReference>
<gene>
    <name evidence="1" type="ORF">HHI36_008260</name>
</gene>
<dbReference type="InterPro" id="IPR022048">
    <property type="entry name" value="Envelope_fusion-like"/>
</dbReference>
<dbReference type="AlphaFoldDB" id="A0ABD2MS05"/>
<organism evidence="1 2">
    <name type="scientific">Cryptolaemus montrouzieri</name>
    <dbReference type="NCBI Taxonomy" id="559131"/>
    <lineage>
        <taxon>Eukaryota</taxon>
        <taxon>Metazoa</taxon>
        <taxon>Ecdysozoa</taxon>
        <taxon>Arthropoda</taxon>
        <taxon>Hexapoda</taxon>
        <taxon>Insecta</taxon>
        <taxon>Pterygota</taxon>
        <taxon>Neoptera</taxon>
        <taxon>Endopterygota</taxon>
        <taxon>Coleoptera</taxon>
        <taxon>Polyphaga</taxon>
        <taxon>Cucujiformia</taxon>
        <taxon>Coccinelloidea</taxon>
        <taxon>Coccinellidae</taxon>
        <taxon>Scymninae</taxon>
        <taxon>Scymnini</taxon>
        <taxon>Cryptolaemus</taxon>
    </lineage>
</organism>
<comment type="caution">
    <text evidence="1">The sequence shown here is derived from an EMBL/GenBank/DDBJ whole genome shotgun (WGS) entry which is preliminary data.</text>
</comment>
<evidence type="ECO:0000313" key="2">
    <source>
        <dbReference type="Proteomes" id="UP001516400"/>
    </source>
</evidence>
<reference evidence="1 2" key="1">
    <citation type="journal article" date="2021" name="BMC Biol.">
        <title>Horizontally acquired antibacterial genes associated with adaptive radiation of ladybird beetles.</title>
        <authorList>
            <person name="Li H.S."/>
            <person name="Tang X.F."/>
            <person name="Huang Y.H."/>
            <person name="Xu Z.Y."/>
            <person name="Chen M.L."/>
            <person name="Du X.Y."/>
            <person name="Qiu B.Y."/>
            <person name="Chen P.T."/>
            <person name="Zhang W."/>
            <person name="Slipinski A."/>
            <person name="Escalona H.E."/>
            <person name="Waterhouse R.M."/>
            <person name="Zwick A."/>
            <person name="Pang H."/>
        </authorList>
    </citation>
    <scope>NUCLEOTIDE SEQUENCE [LARGE SCALE GENOMIC DNA]</scope>
    <source>
        <strain evidence="1">SYSU2018</strain>
    </source>
</reference>
<name>A0ABD2MS05_9CUCU</name>
<dbReference type="Proteomes" id="UP001516400">
    <property type="component" value="Unassembled WGS sequence"/>
</dbReference>
<sequence length="239" mass="27494">MEQLLPMVKEKEQLLTDLSNSERKKRGIINGIGSIFKTLFGTLDQDDAEYYGEAIHKVETTDQHIVSLLKEQVQIVDSTIRNFNSSITNVEKNNQIFETNFNILYNLTKENSDNFFMLELKQLIEERFSLMTLVTSELNNEYTNLINAILFAKTNQLHPMVITPSQYLIELSKTLPNLPISTSYALPLKEENVLPLLSLVHINFHFSNNKIIFVINTPIISQVKFDLYKLIPIPTVDKT</sequence>
<dbReference type="Pfam" id="PF12259">
    <property type="entry name" value="Baculo_F"/>
    <property type="match status" value="1"/>
</dbReference>
<feature type="non-terminal residue" evidence="1">
    <location>
        <position position="239"/>
    </location>
</feature>
<accession>A0ABD2MS05</accession>
<proteinExistence type="predicted"/>